<proteinExistence type="predicted"/>
<gene>
    <name evidence="1" type="ORF">DARMORV10_C09P28740.1</name>
</gene>
<reference evidence="1" key="1">
    <citation type="submission" date="2021-01" db="EMBL/GenBank/DDBJ databases">
        <authorList>
            <consortium name="Genoscope - CEA"/>
            <person name="William W."/>
        </authorList>
    </citation>
    <scope>NUCLEOTIDE SEQUENCE</scope>
</reference>
<accession>A0A816IWX6</accession>
<evidence type="ECO:0000313" key="1">
    <source>
        <dbReference type="EMBL" id="CAF1734804.1"/>
    </source>
</evidence>
<dbReference type="Proteomes" id="UP001295469">
    <property type="component" value="Chromosome C09"/>
</dbReference>
<protein>
    <submittedName>
        <fullName evidence="1">(rape) hypothetical protein</fullName>
    </submittedName>
</protein>
<dbReference type="EMBL" id="HG994373">
    <property type="protein sequence ID" value="CAF1734804.1"/>
    <property type="molecule type" value="Genomic_DNA"/>
</dbReference>
<sequence length="159" mass="17009">MFDCFWISSGGSPAVLKGVSRVSVALWSSDEVSVSGCVEGFRELALLGEGDRSGSDLVSLRRRWQSGASLPPSCLRLASCSFISVGLSHGLSRWLSVDVLFLVAACWFFGASGTGPVSDPSLRLLYSTFSRLPCCLELLLPFFKPGNEALSGCRCLFDG</sequence>
<dbReference type="AlphaFoldDB" id="A0A816IWX6"/>
<organism evidence="1">
    <name type="scientific">Brassica napus</name>
    <name type="common">Rape</name>
    <dbReference type="NCBI Taxonomy" id="3708"/>
    <lineage>
        <taxon>Eukaryota</taxon>
        <taxon>Viridiplantae</taxon>
        <taxon>Streptophyta</taxon>
        <taxon>Embryophyta</taxon>
        <taxon>Tracheophyta</taxon>
        <taxon>Spermatophyta</taxon>
        <taxon>Magnoliopsida</taxon>
        <taxon>eudicotyledons</taxon>
        <taxon>Gunneridae</taxon>
        <taxon>Pentapetalae</taxon>
        <taxon>rosids</taxon>
        <taxon>malvids</taxon>
        <taxon>Brassicales</taxon>
        <taxon>Brassicaceae</taxon>
        <taxon>Brassiceae</taxon>
        <taxon>Brassica</taxon>
    </lineage>
</organism>
<name>A0A816IWX6_BRANA</name>